<accession>A0AAV8V4B4</accession>
<name>A0AAV8V4B4_9RHOD</name>
<dbReference type="AlphaFoldDB" id="A0AAV8V4B4"/>
<comment type="caution">
    <text evidence="1">The sequence shown here is derived from an EMBL/GenBank/DDBJ whole genome shotgun (WGS) entry which is preliminary data.</text>
</comment>
<evidence type="ECO:0000313" key="1">
    <source>
        <dbReference type="EMBL" id="KAJ8908648.1"/>
    </source>
</evidence>
<organism evidence="1 2">
    <name type="scientific">Rhodosorus marinus</name>
    <dbReference type="NCBI Taxonomy" id="101924"/>
    <lineage>
        <taxon>Eukaryota</taxon>
        <taxon>Rhodophyta</taxon>
        <taxon>Stylonematophyceae</taxon>
        <taxon>Stylonematales</taxon>
        <taxon>Stylonemataceae</taxon>
        <taxon>Rhodosorus</taxon>
    </lineage>
</organism>
<dbReference type="EMBL" id="JAMWBK010000001">
    <property type="protein sequence ID" value="KAJ8908648.1"/>
    <property type="molecule type" value="Genomic_DNA"/>
</dbReference>
<dbReference type="Proteomes" id="UP001157974">
    <property type="component" value="Unassembled WGS sequence"/>
</dbReference>
<sequence length="813" mass="85697">MKDFWRKNAQPSCSTFLSSADVARLGEDGEVCVDLSTTPFDRRRRPDLPEVMGSACATLNEDRDQLEVKFQILDGVGGDFVLKRTQGGVYIRKSHIPRSTSRAYKKSVWHTGHVTEATMSFDLTSVRHDCCSKGILLVLRAIVYPKSNPRSRFFLYPAEDDSGTCKRNYRSRVRTCVLDVSCEEDECAAPDVDATTCVRAICPDTTSSVGPVVCDIINQSVDTPCTLFGDSGTWQSDTAGNHCVCEPNNTPAPCILEGVNVEIFPGDRCFFATNPSEMAIRTSANGECECTGDPQAVVCGQSLTGAECLSNSNAPGVFLNIGVNAQGGVECVCTGACEYLTNPVSNPSAVAVGHIGQECSAELAGSDVKPPGVLVDSRLGTCSCQPLDWALDLQCEFEEIDSDGSVSVEEDRVYEGCRIGGNTRGVLIPSNADPAVCDCVPRESCQCPYGQTCQYAGMNPGDSCQTEFGNGFLAQRSDNGGCNCRINCELDSPCDGDCDDYTFGSCEINGVRGFVIPTSEAGVCTCEFCDPGQCGYPDLGCIHEGSSCTDLSGRADVLLRDVETRCTCGCDLRIGSQFLRRSSAGKACGLDLATGVVVTGSSTGSCGCQVQNCTSSTCQGPDCEPFDGVIGETCESETGIIKILPDGSCKCEKICKTINCGDGQEDCTEEDFIAIVGDVCFSSGVGVLEPSSDVDGECDCVSITSTTCVFESGTRLPQAEFLTGVAAGSPGDSCTVSSALGVVTGENSDPFCLCEPLCKETCFPVGCDTSYGVCDPEAPNTVVGARCITSSESHGTYKYVSGSSGFCECVSSG</sequence>
<reference evidence="1 2" key="1">
    <citation type="journal article" date="2023" name="Nat. Commun.">
        <title>Origin of minicircular mitochondrial genomes in red algae.</title>
        <authorList>
            <person name="Lee Y."/>
            <person name="Cho C.H."/>
            <person name="Lee Y.M."/>
            <person name="Park S.I."/>
            <person name="Yang J.H."/>
            <person name="West J.A."/>
            <person name="Bhattacharya D."/>
            <person name="Yoon H.S."/>
        </authorList>
    </citation>
    <scope>NUCLEOTIDE SEQUENCE [LARGE SCALE GENOMIC DNA]</scope>
    <source>
        <strain evidence="1 2">CCMP1338</strain>
        <tissue evidence="1">Whole cell</tissue>
    </source>
</reference>
<keyword evidence="2" id="KW-1185">Reference proteome</keyword>
<gene>
    <name evidence="1" type="ORF">NDN08_005353</name>
</gene>
<proteinExistence type="predicted"/>
<evidence type="ECO:0000313" key="2">
    <source>
        <dbReference type="Proteomes" id="UP001157974"/>
    </source>
</evidence>
<protein>
    <submittedName>
        <fullName evidence="1">Uncharacterized protein</fullName>
    </submittedName>
</protein>